<feature type="non-terminal residue" evidence="1">
    <location>
        <position position="131"/>
    </location>
</feature>
<dbReference type="AlphaFoldDB" id="A0A836JW62"/>
<dbReference type="Proteomes" id="UP000669903">
    <property type="component" value="Unassembled WGS sequence"/>
</dbReference>
<gene>
    <name evidence="1" type="primary">Gvqw3_34</name>
    <name evidence="1" type="ORF">G6Z76_0014221</name>
</gene>
<comment type="caution">
    <text evidence="1">The sequence shown here is derived from an EMBL/GenBank/DDBJ whole genome shotgun (WGS) entry which is preliminary data.</text>
</comment>
<keyword evidence="2" id="KW-1185">Reference proteome</keyword>
<proteinExistence type="predicted"/>
<sequence>MKKRVEQRVCLKFCVANEISCVNALKMLQKAYGDSSLSKSQVYEWYKLFKEGREIVEDLPRSGRPLTSNTDKNVDKVKKIVLTNRRVSEREIISTLNISNGLVHYILTRALDLRCVQTRLVPKQASLVLCM</sequence>
<name>A0A836JW62_9HYME</name>
<evidence type="ECO:0000313" key="2">
    <source>
        <dbReference type="Proteomes" id="UP000669903"/>
    </source>
</evidence>
<dbReference type="EMBL" id="JAANIC010006835">
    <property type="protein sequence ID" value="KAG5328011.1"/>
    <property type="molecule type" value="Genomic_DNA"/>
</dbReference>
<evidence type="ECO:0000313" key="1">
    <source>
        <dbReference type="EMBL" id="KAG5328011.1"/>
    </source>
</evidence>
<reference evidence="1" key="1">
    <citation type="submission" date="2020-03" db="EMBL/GenBank/DDBJ databases">
        <title>Relaxed selection underlies rapid genomic changes in the transitions from sociality to social parasitism in ants.</title>
        <authorList>
            <person name="Bi X."/>
        </authorList>
    </citation>
    <scope>NUCLEOTIDE SEQUENCE</scope>
    <source>
        <strain evidence="1">BGI-DK2014a</strain>
        <tissue evidence="1">Whole body</tissue>
    </source>
</reference>
<organism evidence="1 2">
    <name type="scientific">Acromyrmex charruanus</name>
    <dbReference type="NCBI Taxonomy" id="2715315"/>
    <lineage>
        <taxon>Eukaryota</taxon>
        <taxon>Metazoa</taxon>
        <taxon>Ecdysozoa</taxon>
        <taxon>Arthropoda</taxon>
        <taxon>Hexapoda</taxon>
        <taxon>Insecta</taxon>
        <taxon>Pterygota</taxon>
        <taxon>Neoptera</taxon>
        <taxon>Endopterygota</taxon>
        <taxon>Hymenoptera</taxon>
        <taxon>Apocrita</taxon>
        <taxon>Aculeata</taxon>
        <taxon>Formicoidea</taxon>
        <taxon>Formicidae</taxon>
        <taxon>Myrmicinae</taxon>
        <taxon>Acromyrmex</taxon>
    </lineage>
</organism>
<dbReference type="PANTHER" id="PTHR46060:SF1">
    <property type="entry name" value="MARINER MOS1 TRANSPOSASE-LIKE PROTEIN"/>
    <property type="match status" value="1"/>
</dbReference>
<feature type="non-terminal residue" evidence="1">
    <location>
        <position position="1"/>
    </location>
</feature>
<dbReference type="Gene3D" id="1.10.10.1450">
    <property type="match status" value="1"/>
</dbReference>
<dbReference type="InterPro" id="IPR052709">
    <property type="entry name" value="Transposase-MT_Hybrid"/>
</dbReference>
<accession>A0A836JW62</accession>
<protein>
    <submittedName>
        <fullName evidence="1">GVQW3 protein</fullName>
    </submittedName>
</protein>
<dbReference type="PANTHER" id="PTHR46060">
    <property type="entry name" value="MARINER MOS1 TRANSPOSASE-LIKE PROTEIN"/>
    <property type="match status" value="1"/>
</dbReference>